<comment type="similarity">
    <text evidence="2 6">Belongs to the multi antimicrobial extrusion (MATE) (TC 2.A.66.1) family.</text>
</comment>
<evidence type="ECO:0000313" key="7">
    <source>
        <dbReference type="EMBL" id="KAK1396046.1"/>
    </source>
</evidence>
<gene>
    <name evidence="7" type="ORF">POM88_005909</name>
</gene>
<dbReference type="Pfam" id="PF01554">
    <property type="entry name" value="MatE"/>
    <property type="match status" value="2"/>
</dbReference>
<dbReference type="GO" id="GO:0015297">
    <property type="term" value="F:antiporter activity"/>
    <property type="evidence" value="ECO:0007669"/>
    <property type="project" value="InterPro"/>
</dbReference>
<evidence type="ECO:0000256" key="5">
    <source>
        <dbReference type="ARBA" id="ARBA00023136"/>
    </source>
</evidence>
<dbReference type="EMBL" id="JAUIZM010000002">
    <property type="protein sequence ID" value="KAK1396046.1"/>
    <property type="molecule type" value="Genomic_DNA"/>
</dbReference>
<comment type="caution">
    <text evidence="7">The sequence shown here is derived from an EMBL/GenBank/DDBJ whole genome shotgun (WGS) entry which is preliminary data.</text>
</comment>
<name>A0AAD8N4V4_9APIA</name>
<dbReference type="PANTHER" id="PTHR11206">
    <property type="entry name" value="MULTIDRUG RESISTANCE PROTEIN"/>
    <property type="match status" value="1"/>
</dbReference>
<feature type="transmembrane region" description="Helical" evidence="6">
    <location>
        <begin position="156"/>
        <end position="175"/>
    </location>
</feature>
<reference evidence="7" key="1">
    <citation type="submission" date="2023-02" db="EMBL/GenBank/DDBJ databases">
        <title>Genome of toxic invasive species Heracleum sosnowskyi carries increased number of genes despite the absence of recent whole-genome duplications.</title>
        <authorList>
            <person name="Schelkunov M."/>
            <person name="Shtratnikova V."/>
            <person name="Makarenko M."/>
            <person name="Klepikova A."/>
            <person name="Omelchenko D."/>
            <person name="Novikova G."/>
            <person name="Obukhova E."/>
            <person name="Bogdanov V."/>
            <person name="Penin A."/>
            <person name="Logacheva M."/>
        </authorList>
    </citation>
    <scope>NUCLEOTIDE SEQUENCE</scope>
    <source>
        <strain evidence="7">Hsosn_3</strain>
        <tissue evidence="7">Leaf</tissue>
    </source>
</reference>
<keyword evidence="8" id="KW-1185">Reference proteome</keyword>
<keyword evidence="3 6" id="KW-0812">Transmembrane</keyword>
<feature type="transmembrane region" description="Helical" evidence="6">
    <location>
        <begin position="187"/>
        <end position="211"/>
    </location>
</feature>
<dbReference type="AlphaFoldDB" id="A0AAD8N4V4"/>
<comment type="subcellular location">
    <subcellularLocation>
        <location evidence="1">Membrane</location>
        <topology evidence="1">Multi-pass membrane protein</topology>
    </subcellularLocation>
</comment>
<evidence type="ECO:0000256" key="1">
    <source>
        <dbReference type="ARBA" id="ARBA00004141"/>
    </source>
</evidence>
<protein>
    <recommendedName>
        <fullName evidence="6">Protein DETOXIFICATION</fullName>
    </recommendedName>
    <alternativeName>
        <fullName evidence="6">Multidrug and toxic compound extrusion protein</fullName>
    </alternativeName>
</protein>
<organism evidence="7 8">
    <name type="scientific">Heracleum sosnowskyi</name>
    <dbReference type="NCBI Taxonomy" id="360622"/>
    <lineage>
        <taxon>Eukaryota</taxon>
        <taxon>Viridiplantae</taxon>
        <taxon>Streptophyta</taxon>
        <taxon>Embryophyta</taxon>
        <taxon>Tracheophyta</taxon>
        <taxon>Spermatophyta</taxon>
        <taxon>Magnoliopsida</taxon>
        <taxon>eudicotyledons</taxon>
        <taxon>Gunneridae</taxon>
        <taxon>Pentapetalae</taxon>
        <taxon>asterids</taxon>
        <taxon>campanulids</taxon>
        <taxon>Apiales</taxon>
        <taxon>Apiaceae</taxon>
        <taxon>Apioideae</taxon>
        <taxon>apioid superclade</taxon>
        <taxon>Tordylieae</taxon>
        <taxon>Tordyliinae</taxon>
        <taxon>Heracleum</taxon>
    </lineage>
</organism>
<comment type="caution">
    <text evidence="6">Lacks conserved residue(s) required for the propagation of feature annotation.</text>
</comment>
<proteinExistence type="inferred from homology"/>
<accession>A0AAD8N4V4</accession>
<dbReference type="Proteomes" id="UP001237642">
    <property type="component" value="Unassembled WGS sequence"/>
</dbReference>
<feature type="transmembrane region" description="Helical" evidence="6">
    <location>
        <begin position="412"/>
        <end position="435"/>
    </location>
</feature>
<evidence type="ECO:0000256" key="2">
    <source>
        <dbReference type="ARBA" id="ARBA00010199"/>
    </source>
</evidence>
<dbReference type="NCBIfam" id="TIGR00797">
    <property type="entry name" value="matE"/>
    <property type="match status" value="1"/>
</dbReference>
<dbReference type="InterPro" id="IPR045069">
    <property type="entry name" value="MATE_euk"/>
</dbReference>
<keyword evidence="5 6" id="KW-0472">Membrane</keyword>
<feature type="transmembrane region" description="Helical" evidence="6">
    <location>
        <begin position="441"/>
        <end position="463"/>
    </location>
</feature>
<dbReference type="InterPro" id="IPR002528">
    <property type="entry name" value="MATE_fam"/>
</dbReference>
<evidence type="ECO:0000256" key="3">
    <source>
        <dbReference type="ARBA" id="ARBA00022692"/>
    </source>
</evidence>
<feature type="transmembrane region" description="Helical" evidence="6">
    <location>
        <begin position="217"/>
        <end position="239"/>
    </location>
</feature>
<dbReference type="GO" id="GO:1990961">
    <property type="term" value="P:xenobiotic detoxification by transmembrane export across the plasma membrane"/>
    <property type="evidence" value="ECO:0007669"/>
    <property type="project" value="InterPro"/>
</dbReference>
<reference evidence="7" key="2">
    <citation type="submission" date="2023-05" db="EMBL/GenBank/DDBJ databases">
        <authorList>
            <person name="Schelkunov M.I."/>
        </authorList>
    </citation>
    <scope>NUCLEOTIDE SEQUENCE</scope>
    <source>
        <strain evidence="7">Hsosn_3</strain>
        <tissue evidence="7">Leaf</tissue>
    </source>
</reference>
<dbReference type="GO" id="GO:0016020">
    <property type="term" value="C:membrane"/>
    <property type="evidence" value="ECO:0007669"/>
    <property type="project" value="UniProtKB-SubCell"/>
</dbReference>
<keyword evidence="4 6" id="KW-1133">Transmembrane helix</keyword>
<sequence>MEGETGNNLTERLLGEEARSAGEVGLKWTSVELWKKESKKLWHIAGPSLFTRVTSYTMNIVTQALAGHLGDLELASISIGNTVVLGFNFGLILGMASALETLCGQAFGAKKHHMLGIYLQRSWIVLFFCCFLLLPVYIFTAPLLKLLGQPDDVAEQTGIVVLWFIPMHFSFAFLLPMQRFLQSQIKIGVMAWVSLAVFIIHAVTSWIFVYIFKCGVIGIALTLSMANWLIFFGLLWYVLRGGCPETWTGFSMEAFSGLWDFFKLSVASGVMLCLENWYFRILILMTGYLKDATVAVDSLSICMNVNGWEMMIPFAFFAATGVRVANELGAGNGKAAKFATVVSVCHSSMIGIFFSIGLLVLHDKFALIFTTSPQVLEAVDKLSYLLAITILLNSIQPVLSGVAVGSGWQSKVAYVNLGCYYLVGIPLGILFGWTFNFGVEGMWGGMIIGGTAMRTLVLVIMTLRCNWEKEAENAVMHVQKWSSVRTNPTDDQS</sequence>
<evidence type="ECO:0000256" key="6">
    <source>
        <dbReference type="RuleBase" id="RU004914"/>
    </source>
</evidence>
<dbReference type="CDD" id="cd13132">
    <property type="entry name" value="MATE_eukaryotic"/>
    <property type="match status" value="1"/>
</dbReference>
<feature type="transmembrane region" description="Helical" evidence="6">
    <location>
        <begin position="123"/>
        <end position="144"/>
    </location>
</feature>
<evidence type="ECO:0000256" key="4">
    <source>
        <dbReference type="ARBA" id="ARBA00022989"/>
    </source>
</evidence>
<dbReference type="GO" id="GO:0042910">
    <property type="term" value="F:xenobiotic transmembrane transporter activity"/>
    <property type="evidence" value="ECO:0007669"/>
    <property type="project" value="InterPro"/>
</dbReference>
<feature type="transmembrane region" description="Helical" evidence="6">
    <location>
        <begin position="382"/>
        <end position="405"/>
    </location>
</feature>
<feature type="transmembrane region" description="Helical" evidence="6">
    <location>
        <begin position="338"/>
        <end position="362"/>
    </location>
</feature>
<evidence type="ECO:0000313" key="8">
    <source>
        <dbReference type="Proteomes" id="UP001237642"/>
    </source>
</evidence>
<feature type="transmembrane region" description="Helical" evidence="6">
    <location>
        <begin position="79"/>
        <end position="102"/>
    </location>
</feature>